<accession>A0AA40A3Y7</accession>
<proteinExistence type="predicted"/>
<comment type="caution">
    <text evidence="1">The sequence shown here is derived from an EMBL/GenBank/DDBJ whole genome shotgun (WGS) entry which is preliminary data.</text>
</comment>
<evidence type="ECO:0000313" key="2">
    <source>
        <dbReference type="Proteomes" id="UP001172159"/>
    </source>
</evidence>
<organism evidence="1 2">
    <name type="scientific">Apiosordaria backusii</name>
    <dbReference type="NCBI Taxonomy" id="314023"/>
    <lineage>
        <taxon>Eukaryota</taxon>
        <taxon>Fungi</taxon>
        <taxon>Dikarya</taxon>
        <taxon>Ascomycota</taxon>
        <taxon>Pezizomycotina</taxon>
        <taxon>Sordariomycetes</taxon>
        <taxon>Sordariomycetidae</taxon>
        <taxon>Sordariales</taxon>
        <taxon>Lasiosphaeriaceae</taxon>
        <taxon>Apiosordaria</taxon>
    </lineage>
</organism>
<dbReference type="AlphaFoldDB" id="A0AA40A3Y7"/>
<keyword evidence="2" id="KW-1185">Reference proteome</keyword>
<sequence>MSSPALTSLKGWQKVENCCKAAKSEGWDDVWIDTCYKLGEAINSMFRWYEEAEICDAFLADVPPRYWSDLAHSAGDTTPGPEQLLKYLNKDSETIGWVRQNRHLGISKHVRLEISVMEKDSLANDDLDGQPGKWDYPSSASYEYSDYELEH</sequence>
<reference evidence="1" key="1">
    <citation type="submission" date="2023-06" db="EMBL/GenBank/DDBJ databases">
        <title>Genome-scale phylogeny and comparative genomics of the fungal order Sordariales.</title>
        <authorList>
            <consortium name="Lawrence Berkeley National Laboratory"/>
            <person name="Hensen N."/>
            <person name="Bonometti L."/>
            <person name="Westerberg I."/>
            <person name="Brannstrom I.O."/>
            <person name="Guillou S."/>
            <person name="Cros-Aarteil S."/>
            <person name="Calhoun S."/>
            <person name="Haridas S."/>
            <person name="Kuo A."/>
            <person name="Mondo S."/>
            <person name="Pangilinan J."/>
            <person name="Riley R."/>
            <person name="Labutti K."/>
            <person name="Andreopoulos B."/>
            <person name="Lipzen A."/>
            <person name="Chen C."/>
            <person name="Yanf M."/>
            <person name="Daum C."/>
            <person name="Ng V."/>
            <person name="Clum A."/>
            <person name="Steindorff A."/>
            <person name="Ohm R."/>
            <person name="Martin F."/>
            <person name="Silar P."/>
            <person name="Natvig D."/>
            <person name="Lalanne C."/>
            <person name="Gautier V."/>
            <person name="Ament-Velasquez S.L."/>
            <person name="Kruys A."/>
            <person name="Hutchinson M.I."/>
            <person name="Powell A.J."/>
            <person name="Barry K."/>
            <person name="Miller A.N."/>
            <person name="Grigoriev I.V."/>
            <person name="Debuchy R."/>
            <person name="Gladieux P."/>
            <person name="Thoren M.H."/>
            <person name="Johannesson H."/>
        </authorList>
    </citation>
    <scope>NUCLEOTIDE SEQUENCE</scope>
    <source>
        <strain evidence="1">CBS 540.89</strain>
    </source>
</reference>
<dbReference type="Proteomes" id="UP001172159">
    <property type="component" value="Unassembled WGS sequence"/>
</dbReference>
<dbReference type="PANTHER" id="PTHR10622">
    <property type="entry name" value="HET DOMAIN-CONTAINING PROTEIN"/>
    <property type="match status" value="1"/>
</dbReference>
<protein>
    <submittedName>
        <fullName evidence="1">Uncharacterized protein</fullName>
    </submittedName>
</protein>
<evidence type="ECO:0000313" key="1">
    <source>
        <dbReference type="EMBL" id="KAK0708836.1"/>
    </source>
</evidence>
<name>A0AA40A3Y7_9PEZI</name>
<gene>
    <name evidence="1" type="ORF">B0T21DRAFT_416226</name>
</gene>
<dbReference type="PANTHER" id="PTHR10622:SF10">
    <property type="entry name" value="HET DOMAIN-CONTAINING PROTEIN"/>
    <property type="match status" value="1"/>
</dbReference>
<dbReference type="EMBL" id="JAUKTV010000018">
    <property type="protein sequence ID" value="KAK0708836.1"/>
    <property type="molecule type" value="Genomic_DNA"/>
</dbReference>